<name>A0A180GFA5_PUCT1</name>
<protein>
    <submittedName>
        <fullName evidence="2 3">Uncharacterized protein</fullName>
    </submittedName>
</protein>
<feature type="region of interest" description="Disordered" evidence="1">
    <location>
        <begin position="120"/>
        <end position="148"/>
    </location>
</feature>
<feature type="compositionally biased region" description="Basic and acidic residues" evidence="1">
    <location>
        <begin position="123"/>
        <end position="141"/>
    </location>
</feature>
<dbReference type="EMBL" id="ADAS02000097">
    <property type="protein sequence ID" value="OAV90623.1"/>
    <property type="molecule type" value="Genomic_DNA"/>
</dbReference>
<feature type="compositionally biased region" description="Polar residues" evidence="1">
    <location>
        <begin position="731"/>
        <end position="750"/>
    </location>
</feature>
<dbReference type="VEuPathDB" id="FungiDB:PTTG_06027"/>
<evidence type="ECO:0000256" key="1">
    <source>
        <dbReference type="SAM" id="MobiDB-lite"/>
    </source>
</evidence>
<organism evidence="2">
    <name type="scientific">Puccinia triticina (isolate 1-1 / race 1 (BBBD))</name>
    <name type="common">Brown leaf rust fungus</name>
    <dbReference type="NCBI Taxonomy" id="630390"/>
    <lineage>
        <taxon>Eukaryota</taxon>
        <taxon>Fungi</taxon>
        <taxon>Dikarya</taxon>
        <taxon>Basidiomycota</taxon>
        <taxon>Pucciniomycotina</taxon>
        <taxon>Pucciniomycetes</taxon>
        <taxon>Pucciniales</taxon>
        <taxon>Pucciniaceae</taxon>
        <taxon>Puccinia</taxon>
    </lineage>
</organism>
<dbReference type="EnsemblFungi" id="PTTG_06027-t43_1">
    <property type="protein sequence ID" value="PTTG_06027-t43_1-p1"/>
    <property type="gene ID" value="PTTG_06027"/>
</dbReference>
<feature type="compositionally biased region" description="Polar residues" evidence="1">
    <location>
        <begin position="260"/>
        <end position="269"/>
    </location>
</feature>
<feature type="compositionally biased region" description="Polar residues" evidence="1">
    <location>
        <begin position="474"/>
        <end position="485"/>
    </location>
</feature>
<feature type="compositionally biased region" description="Basic and acidic residues" evidence="1">
    <location>
        <begin position="206"/>
        <end position="220"/>
    </location>
</feature>
<gene>
    <name evidence="2" type="ORF">PTTG_06027</name>
</gene>
<proteinExistence type="predicted"/>
<feature type="region of interest" description="Disordered" evidence="1">
    <location>
        <begin position="505"/>
        <end position="524"/>
    </location>
</feature>
<evidence type="ECO:0000313" key="4">
    <source>
        <dbReference type="Proteomes" id="UP000005240"/>
    </source>
</evidence>
<feature type="compositionally biased region" description="Polar residues" evidence="1">
    <location>
        <begin position="508"/>
        <end position="517"/>
    </location>
</feature>
<feature type="compositionally biased region" description="Basic residues" evidence="1">
    <location>
        <begin position="1"/>
        <end position="10"/>
    </location>
</feature>
<reference evidence="3 4" key="3">
    <citation type="journal article" date="2017" name="G3 (Bethesda)">
        <title>Comparative analysis highlights variable genome content of wheat rusts and divergence of the mating loci.</title>
        <authorList>
            <person name="Cuomo C.A."/>
            <person name="Bakkeren G."/>
            <person name="Khalil H.B."/>
            <person name="Panwar V."/>
            <person name="Joly D."/>
            <person name="Linning R."/>
            <person name="Sakthikumar S."/>
            <person name="Song X."/>
            <person name="Adiconis X."/>
            <person name="Fan L."/>
            <person name="Goldberg J.M."/>
            <person name="Levin J.Z."/>
            <person name="Young S."/>
            <person name="Zeng Q."/>
            <person name="Anikster Y."/>
            <person name="Bruce M."/>
            <person name="Wang M."/>
            <person name="Yin C."/>
            <person name="McCallum B."/>
            <person name="Szabo L.J."/>
            <person name="Hulbert S."/>
            <person name="Chen X."/>
            <person name="Fellers J.P."/>
        </authorList>
    </citation>
    <scope>NUCLEOTIDE SEQUENCE</scope>
    <source>
        <strain evidence="3">isolate 1-1 / race 1 (BBBD)</strain>
        <strain evidence="4">Isolate 1-1 / race 1 (BBBD)</strain>
    </source>
</reference>
<feature type="region of interest" description="Disordered" evidence="1">
    <location>
        <begin position="559"/>
        <end position="631"/>
    </location>
</feature>
<feature type="compositionally biased region" description="Polar residues" evidence="1">
    <location>
        <begin position="559"/>
        <end position="570"/>
    </location>
</feature>
<feature type="compositionally biased region" description="Polar residues" evidence="1">
    <location>
        <begin position="784"/>
        <end position="804"/>
    </location>
</feature>
<feature type="compositionally biased region" description="Low complexity" evidence="1">
    <location>
        <begin position="607"/>
        <end position="620"/>
    </location>
</feature>
<evidence type="ECO:0000313" key="2">
    <source>
        <dbReference type="EMBL" id="OAV90623.1"/>
    </source>
</evidence>
<dbReference type="AlphaFoldDB" id="A0A180GFA5"/>
<feature type="region of interest" description="Disordered" evidence="1">
    <location>
        <begin position="648"/>
        <end position="714"/>
    </location>
</feature>
<evidence type="ECO:0000313" key="3">
    <source>
        <dbReference type="EnsemblFungi" id="PTTG_06027-t43_1-p1"/>
    </source>
</evidence>
<feature type="region of interest" description="Disordered" evidence="1">
    <location>
        <begin position="474"/>
        <end position="497"/>
    </location>
</feature>
<sequence length="804" mass="87483">MTKPKPKKRQPPAPSTEFDPYNRRNRRSDLVAFITMVNPDHVLPSKLKIDPIRNIANDYVAMLRFSTPKHLVLSWLQNLVKRRSPLNHQTHLSLRWKARCCRSSAAAKISLTAGKESLIPRHPQLDHRPGLLHAADPKKEIPSPSWSRLLPKPLLVDDPWQLADDPRQLADNPRQDHQSVKPPPGNLILKIDPDHPLPNGSQPTRYNDDGTSKESLHDDSSSLSKELSQESSQSNNMSDFQSSVSESNNNRASWKGKATANCQSSVSELDNNRASRKGKATAKGKRKPPQKRATTKVTHGRPRSQTKLKSALNVKKPKKKTNRERIEEIVSTVNERYKDQPRAPLMTSATPKRDDRTQILIPGQRFHLSCSYCRTVIIDQSKISRHQIHITRVPSAGGTFNSRQETNSIPPRVLINQVIKIGLMNGVLPPPQFRSVPLLRKPNASNSPAQPNVAPTYGYQSNVAPSYGYPTDNPANTFQSNSTPAFNGYKPLSTHFDHTPQRFETAGATGSQKQGASSGPKPFNYSQYWNPVTQSYLTLTQPSNQAPISAPPKDSSCTFNFSCPSSNQETAPAPTQEKRLPPPPPSRLGQSVLAPHPSLIAAPPPSSQFSAPTPQFAGLSPAPPPLSSQFGQSVTTAQCSLFAQSAAPPVQPPISSQFGQSASTAQPKPSLYAHSAAPPPPPPSCQFGQSAPAAQPSHFGHFSQPSQFSMNSQLSLSGQSSLLTATPFKPTISQPTTNNPFMPPSASTSFWDPKAIPPPQVSLGIQSRPGPSPVCHKDKGDSFSPATATQPRPSFSCASAASLG</sequence>
<feature type="region of interest" description="Disordered" evidence="1">
    <location>
        <begin position="726"/>
        <end position="804"/>
    </location>
</feature>
<feature type="compositionally biased region" description="Low complexity" evidence="1">
    <location>
        <begin position="221"/>
        <end position="234"/>
    </location>
</feature>
<feature type="region of interest" description="Disordered" evidence="1">
    <location>
        <begin position="164"/>
        <end position="323"/>
    </location>
</feature>
<feature type="compositionally biased region" description="Polar residues" evidence="1">
    <location>
        <begin position="653"/>
        <end position="667"/>
    </location>
</feature>
<keyword evidence="4" id="KW-1185">Reference proteome</keyword>
<feature type="compositionally biased region" description="Basic and acidic residues" evidence="1">
    <location>
        <begin position="164"/>
        <end position="179"/>
    </location>
</feature>
<accession>A0A180GFA5</accession>
<reference evidence="3" key="4">
    <citation type="submission" date="2025-05" db="UniProtKB">
        <authorList>
            <consortium name="EnsemblFungi"/>
        </authorList>
    </citation>
    <scope>IDENTIFICATION</scope>
    <source>
        <strain evidence="3">isolate 1-1 / race 1 (BBBD)</strain>
    </source>
</reference>
<dbReference type="Proteomes" id="UP000005240">
    <property type="component" value="Unassembled WGS sequence"/>
</dbReference>
<reference evidence="2" key="1">
    <citation type="submission" date="2009-11" db="EMBL/GenBank/DDBJ databases">
        <authorList>
            <consortium name="The Broad Institute Genome Sequencing Platform"/>
            <person name="Ward D."/>
            <person name="Feldgarden M."/>
            <person name="Earl A."/>
            <person name="Young S.K."/>
            <person name="Zeng Q."/>
            <person name="Koehrsen M."/>
            <person name="Alvarado L."/>
            <person name="Berlin A."/>
            <person name="Bochicchio J."/>
            <person name="Borenstein D."/>
            <person name="Chapman S.B."/>
            <person name="Chen Z."/>
            <person name="Engels R."/>
            <person name="Freedman E."/>
            <person name="Gellesch M."/>
            <person name="Goldberg J."/>
            <person name="Griggs A."/>
            <person name="Gujja S."/>
            <person name="Heilman E."/>
            <person name="Heiman D."/>
            <person name="Hepburn T."/>
            <person name="Howarth C."/>
            <person name="Jen D."/>
            <person name="Larson L."/>
            <person name="Lewis B."/>
            <person name="Mehta T."/>
            <person name="Park D."/>
            <person name="Pearson M."/>
            <person name="Roberts A."/>
            <person name="Saif S."/>
            <person name="Shea T."/>
            <person name="Shenoy N."/>
            <person name="Sisk P."/>
            <person name="Stolte C."/>
            <person name="Sykes S."/>
            <person name="Thomson T."/>
            <person name="Walk T."/>
            <person name="White J."/>
            <person name="Yandava C."/>
            <person name="Izard J."/>
            <person name="Baranova O.V."/>
            <person name="Blanton J.M."/>
            <person name="Tanner A.C."/>
            <person name="Dewhirst F.E."/>
            <person name="Haas B."/>
            <person name="Nusbaum C."/>
            <person name="Birren B."/>
        </authorList>
    </citation>
    <scope>NUCLEOTIDE SEQUENCE [LARGE SCALE GENOMIC DNA]</scope>
    <source>
        <strain evidence="2">1-1 BBBD Race 1</strain>
    </source>
</reference>
<reference evidence="2" key="2">
    <citation type="submission" date="2016-05" db="EMBL/GenBank/DDBJ databases">
        <title>Comparative analysis highlights variable genome content of wheat rusts and divergence of the mating loci.</title>
        <authorList>
            <person name="Cuomo C.A."/>
            <person name="Bakkeren G."/>
            <person name="Szabo L."/>
            <person name="Khalil H."/>
            <person name="Joly D."/>
            <person name="Goldberg J."/>
            <person name="Young S."/>
            <person name="Zeng Q."/>
            <person name="Fellers J."/>
        </authorList>
    </citation>
    <scope>NUCLEOTIDE SEQUENCE [LARGE SCALE GENOMIC DNA]</scope>
    <source>
        <strain evidence="2">1-1 BBBD Race 1</strain>
    </source>
</reference>
<feature type="compositionally biased region" description="Polar residues" evidence="1">
    <location>
        <begin position="235"/>
        <end position="252"/>
    </location>
</feature>
<feature type="region of interest" description="Disordered" evidence="1">
    <location>
        <begin position="1"/>
        <end position="22"/>
    </location>
</feature>
<feature type="compositionally biased region" description="Basic residues" evidence="1">
    <location>
        <begin position="274"/>
        <end position="306"/>
    </location>
</feature>